<keyword evidence="3" id="KW-1185">Reference proteome</keyword>
<evidence type="ECO:0000256" key="1">
    <source>
        <dbReference type="SAM" id="MobiDB-lite"/>
    </source>
</evidence>
<comment type="caution">
    <text evidence="2">The sequence shown here is derived from an EMBL/GenBank/DDBJ whole genome shotgun (WGS) entry which is preliminary data.</text>
</comment>
<feature type="compositionally biased region" description="Polar residues" evidence="1">
    <location>
        <begin position="569"/>
        <end position="582"/>
    </location>
</feature>
<organism evidence="2 3">
    <name type="scientific">Senna tora</name>
    <dbReference type="NCBI Taxonomy" id="362788"/>
    <lineage>
        <taxon>Eukaryota</taxon>
        <taxon>Viridiplantae</taxon>
        <taxon>Streptophyta</taxon>
        <taxon>Embryophyta</taxon>
        <taxon>Tracheophyta</taxon>
        <taxon>Spermatophyta</taxon>
        <taxon>Magnoliopsida</taxon>
        <taxon>eudicotyledons</taxon>
        <taxon>Gunneridae</taxon>
        <taxon>Pentapetalae</taxon>
        <taxon>rosids</taxon>
        <taxon>fabids</taxon>
        <taxon>Fabales</taxon>
        <taxon>Fabaceae</taxon>
        <taxon>Caesalpinioideae</taxon>
        <taxon>Cassia clade</taxon>
        <taxon>Senna</taxon>
    </lineage>
</organism>
<accession>A0A834SVZ7</accession>
<sequence length="1091" mass="112249">MQSKTVDSPVKEEEKRTEVVTSELMLSHEQKEEYLNTPALQNGTENRLVSTPFVSSSLIDKDVASPAELAKAYMGSRPSKVSPSKLNSQSLVLREDPILLNSQYFPPKSASLSIVPRPAGHNRLHENGFVTPRSRGKSAIYSMARTPYSRVYPTSTPKGVRLPVEGGPSSSAQSVLDHDILPGSKNGALKRRSSVLDNDIGSVGPMRRIRQKSNLLISRGLSSPVSGSPLSIARSRVHADSTELPSSVTQKPLLLSEAKKHDMKLSAENIDDTMPSTSLPPISSKSSEMASKILQQLDKLVSPKEKSSELKLSIVSDKSPTKLSPSMLRGQALRSMETVDSSKFLDNIRDNKSDGLHENLSADADKLTSLKDKVENGQLSLFAPEGLVRVTEAAATMQSKENVSSAKAVDSSVIKSVSCSPQKKRAFHMSAHEDFVDLDDDDYANGAPSLPIEKEVPDSTHIGEKAAATETVEQGKTLASSVAIPFKSSTTDVAFSTELAAVDAPSKELSKPGPIFSFGDKGVSSKESVAGALSFNFGANNNVDKVPQMPLNFSSSVGSESAGLKFGASSDSKLGNSVSSTAVAGGTESMSKVPESENADAKSKTDTGFFVQSSELAVSSAASTSSTSSTSIFSFGHSSNQNNGPSASKTSFSSSFPTLVSNNFTSQNMFSNSTLGISSSNTVTAASTSSSMTTSTPLANASNINSSSSSSAAVSSSPTPSFKFGSSPVLTTDIPVSSGPEPLETKNKQDAGSGILSSTAFSSSSAAVGSTGNGIFGFSSSGMTTVNSQSQGSVFGSSSSLPATHASPATSGFSTSTQSQSIPFGSAASFPSFGLSGNTAFPSGSSMFSSSATNTFNSGPSFGLSTSESSAATNTASSNSGHTGSAASTTSSPLFGSSSGPIASTTSAPVFGSSTGSIASTAGSPMFGSTTGSVASTASSSMFGSSTGAPSSPVFSFTPSAATASPQTVFGTPNSVFTFGSTPSANNDQMSMEDSMAEDTIHTTPPVTTPVFGQQPTPPQSNFMFAASAPSGGSPFQFGSQQNIAPHNPSPFQASGSLEFNGGGGSFSLGTGGGDKSGRKYVKVKHRPRKK</sequence>
<evidence type="ECO:0000313" key="3">
    <source>
        <dbReference type="Proteomes" id="UP000634136"/>
    </source>
</evidence>
<feature type="region of interest" description="Disordered" evidence="1">
    <location>
        <begin position="1044"/>
        <end position="1091"/>
    </location>
</feature>
<gene>
    <name evidence="2" type="ORF">G2W53_032439</name>
</gene>
<protein>
    <submittedName>
        <fullName evidence="2">Nuclear pore complex protein NUP1</fullName>
    </submittedName>
</protein>
<dbReference type="OrthoDB" id="653468at2759"/>
<dbReference type="Proteomes" id="UP000634136">
    <property type="component" value="Unassembled WGS sequence"/>
</dbReference>
<feature type="compositionally biased region" description="Basic residues" evidence="1">
    <location>
        <begin position="1079"/>
        <end position="1091"/>
    </location>
</feature>
<dbReference type="PANTHER" id="PTHR33416">
    <property type="entry name" value="NUCLEAR PORE COMPLEX PROTEIN NUP1"/>
    <property type="match status" value="1"/>
</dbReference>
<dbReference type="EMBL" id="JAAIUW010000010">
    <property type="protein sequence ID" value="KAF7811463.1"/>
    <property type="molecule type" value="Genomic_DNA"/>
</dbReference>
<feature type="compositionally biased region" description="Gly residues" evidence="1">
    <location>
        <begin position="1061"/>
        <end position="1075"/>
    </location>
</feature>
<dbReference type="GO" id="GO:0005635">
    <property type="term" value="C:nuclear envelope"/>
    <property type="evidence" value="ECO:0007669"/>
    <property type="project" value="TreeGrafter"/>
</dbReference>
<feature type="compositionally biased region" description="Basic and acidic residues" evidence="1">
    <location>
        <begin position="9"/>
        <end position="18"/>
    </location>
</feature>
<feature type="region of interest" description="Disordered" evidence="1">
    <location>
        <begin position="567"/>
        <end position="605"/>
    </location>
</feature>
<name>A0A834SVZ7_9FABA</name>
<feature type="region of interest" description="Disordered" evidence="1">
    <location>
        <begin position="1"/>
        <end position="20"/>
    </location>
</feature>
<reference evidence="2" key="1">
    <citation type="submission" date="2020-09" db="EMBL/GenBank/DDBJ databases">
        <title>Genome-Enabled Discovery of Anthraquinone Biosynthesis in Senna tora.</title>
        <authorList>
            <person name="Kang S.-H."/>
            <person name="Pandey R.P."/>
            <person name="Lee C.-M."/>
            <person name="Sim J.-S."/>
            <person name="Jeong J.-T."/>
            <person name="Choi B.-S."/>
            <person name="Jung M."/>
            <person name="Ginzburg D."/>
            <person name="Zhao K."/>
            <person name="Won S.Y."/>
            <person name="Oh T.-J."/>
            <person name="Yu Y."/>
            <person name="Kim N.-H."/>
            <person name="Lee O.R."/>
            <person name="Lee T.-H."/>
            <person name="Bashyal P."/>
            <person name="Kim T.-S."/>
            <person name="Lee W.-H."/>
            <person name="Kawkins C."/>
            <person name="Kim C.-K."/>
            <person name="Kim J.S."/>
            <person name="Ahn B.O."/>
            <person name="Rhee S.Y."/>
            <person name="Sohng J.K."/>
        </authorList>
    </citation>
    <scope>NUCLEOTIDE SEQUENCE</scope>
    <source>
        <tissue evidence="2">Leaf</tissue>
    </source>
</reference>
<dbReference type="PANTHER" id="PTHR33416:SF20">
    <property type="entry name" value="NUCLEAR PORE COMPLEX PROTEIN NUP1"/>
    <property type="match status" value="1"/>
</dbReference>
<evidence type="ECO:0000313" key="2">
    <source>
        <dbReference type="EMBL" id="KAF7811463.1"/>
    </source>
</evidence>
<proteinExistence type="predicted"/>
<feature type="region of interest" description="Disordered" evidence="1">
    <location>
        <begin position="863"/>
        <end position="900"/>
    </location>
</feature>
<feature type="compositionally biased region" description="Polar residues" evidence="1">
    <location>
        <begin position="1044"/>
        <end position="1054"/>
    </location>
</feature>
<dbReference type="GO" id="GO:0071763">
    <property type="term" value="P:nuclear membrane organization"/>
    <property type="evidence" value="ECO:0007669"/>
    <property type="project" value="TreeGrafter"/>
</dbReference>
<dbReference type="GO" id="GO:0016973">
    <property type="term" value="P:poly(A)+ mRNA export from nucleus"/>
    <property type="evidence" value="ECO:0007669"/>
    <property type="project" value="TreeGrafter"/>
</dbReference>
<dbReference type="AlphaFoldDB" id="A0A834SVZ7"/>